<dbReference type="AlphaFoldDB" id="A0AAN9TSJ7"/>
<evidence type="ECO:0000313" key="3">
    <source>
        <dbReference type="Proteomes" id="UP001367676"/>
    </source>
</evidence>
<reference evidence="2 3" key="1">
    <citation type="submission" date="2024-03" db="EMBL/GenBank/DDBJ databases">
        <title>Adaptation during the transition from Ophiocordyceps entomopathogen to insect associate is accompanied by gene loss and intensified selection.</title>
        <authorList>
            <person name="Ward C.M."/>
            <person name="Onetto C.A."/>
            <person name="Borneman A.R."/>
        </authorList>
    </citation>
    <scope>NUCLEOTIDE SEQUENCE [LARGE SCALE GENOMIC DNA]</scope>
    <source>
        <strain evidence="2">AWRI1</strain>
        <tissue evidence="2">Single Adult Female</tissue>
    </source>
</reference>
<name>A0AAN9TSJ7_9HEMI</name>
<comment type="caution">
    <text evidence="2">The sequence shown here is derived from an EMBL/GenBank/DDBJ whole genome shotgun (WGS) entry which is preliminary data.</text>
</comment>
<keyword evidence="3" id="KW-1185">Reference proteome</keyword>
<dbReference type="Proteomes" id="UP001367676">
    <property type="component" value="Unassembled WGS sequence"/>
</dbReference>
<proteinExistence type="predicted"/>
<feature type="compositionally biased region" description="Pro residues" evidence="1">
    <location>
        <begin position="999"/>
        <end position="1019"/>
    </location>
</feature>
<feature type="region of interest" description="Disordered" evidence="1">
    <location>
        <begin position="997"/>
        <end position="1019"/>
    </location>
</feature>
<organism evidence="2 3">
    <name type="scientific">Parthenolecanium corni</name>
    <dbReference type="NCBI Taxonomy" id="536013"/>
    <lineage>
        <taxon>Eukaryota</taxon>
        <taxon>Metazoa</taxon>
        <taxon>Ecdysozoa</taxon>
        <taxon>Arthropoda</taxon>
        <taxon>Hexapoda</taxon>
        <taxon>Insecta</taxon>
        <taxon>Pterygota</taxon>
        <taxon>Neoptera</taxon>
        <taxon>Paraneoptera</taxon>
        <taxon>Hemiptera</taxon>
        <taxon>Sternorrhyncha</taxon>
        <taxon>Coccoidea</taxon>
        <taxon>Coccidae</taxon>
        <taxon>Parthenolecanium</taxon>
    </lineage>
</organism>
<gene>
    <name evidence="2" type="ORF">V9T40_004105</name>
</gene>
<dbReference type="EMBL" id="JBBCAQ010000027">
    <property type="protein sequence ID" value="KAK7586229.1"/>
    <property type="molecule type" value="Genomic_DNA"/>
</dbReference>
<evidence type="ECO:0000313" key="2">
    <source>
        <dbReference type="EMBL" id="KAK7586229.1"/>
    </source>
</evidence>
<evidence type="ECO:0000256" key="1">
    <source>
        <dbReference type="SAM" id="MobiDB-lite"/>
    </source>
</evidence>
<protein>
    <submittedName>
        <fullName evidence="2">Uncharacterized protein</fullName>
    </submittedName>
</protein>
<sequence>MMTSPSTDPSWPKISVSCFLLGDWGCEVKCNLKCLLLGCVAQNVRCDGWSRCICNEIYSVGEITLTNDDFENLDFIVLWNSIFATNEASRKILEYIKTDDELEVYLLKLLRDPYMTGEDIISILRRKYPTWKAINSLESLQHGYKTEIMEAGNHIGYGELDANMAKLSQLIQVVPPDDMENSQYLIRVKNFLKNITNVDDLEEILYLVGESGNQNLYRLVKLSLKNMGYGFEEDGDDLSGKKAILRRISLDLEDADDDEKLEVAIAKNFMPTKRGSNSSPKQKILNEEDIDNVFTLSGISIEENQNNIKNTVSVAPAISTIVPPIHAQQGGQNYFPWNTSAGLTASNNNNNGNAYWNSVGYTGYSVPMTGYDGYGNVISSVGQPVDKNNPANKMYILVVDSNGTPQAHHKKELSSKMIMDYRDTIYRTANYSHKGGYTRIPEPPISSKEVVYDASSSSNEVVYDVGECCHDSAEYIQNSGEEYVEQEYYEDSWVQGSIQSTSMISIDCFMFGDDGCQTKCSLQCTLYDCTPRTSCCDEDFHCNCDEVYDFGSNQLSQTDFEFLEFNDLWKMTFEDSIFSRDLRKTIRGNPKAEKYILELLRNPHVSGDDIKAIIEDKYPHWGDAWHLRSTQHTRKTKLSGAGKSLKIKDIKDHYDELSQLMKTKPTGDIRISKVQHRRRIRQFLEKITNIGDLEELLHLIKLSGDQKLYQLAKSILKRLGYGFEEDGEKPGEKGILRTLDGELEDANEHEIMEVAILNEMMSKISTTDEDTKDFAVADKLNKSKEITSTKMATNQQAIIGLQYKQNDVSAPPPSAVSNNNVAGSSYYGQIVPLMPSTSNSENDSYFTQVSATGNANLMPSFISNINTLPLDGSSLSANAQAITSVGTNGQAVSSSTAQKTDLGHKLYYIVVDETGKISQANMVPKIPFMPGSMPAGPPSTLRNSSSQETSLSNNSQANVSWYGLPPFQFGPILPFMSNSRFTNPQGPPSSFPTNFLFATPPPLSQIPNPSIKPQPNCPK</sequence>
<accession>A0AAN9TSJ7</accession>